<gene>
    <name evidence="1" type="ORF">P7K49_033704</name>
</gene>
<protein>
    <submittedName>
        <fullName evidence="1">Uncharacterized protein</fullName>
    </submittedName>
</protein>
<evidence type="ECO:0000313" key="2">
    <source>
        <dbReference type="Proteomes" id="UP001266305"/>
    </source>
</evidence>
<comment type="caution">
    <text evidence="1">The sequence shown here is derived from an EMBL/GenBank/DDBJ whole genome shotgun (WGS) entry which is preliminary data.</text>
</comment>
<sequence>DEEEEAQCPRDHKGLVCSQSPVRCRGCMASLQSIPGVQPPGDHEGGWSVSKWSREAWPVFRRLRLCWPLRSLVGVALMEKVGEWGKSSVQKR</sequence>
<evidence type="ECO:0000313" key="1">
    <source>
        <dbReference type="EMBL" id="KAK2087797.1"/>
    </source>
</evidence>
<feature type="non-terminal residue" evidence="1">
    <location>
        <position position="1"/>
    </location>
</feature>
<name>A0ABQ9TSP0_SAGOE</name>
<organism evidence="1 2">
    <name type="scientific">Saguinus oedipus</name>
    <name type="common">Cotton-top tamarin</name>
    <name type="synonym">Oedipomidas oedipus</name>
    <dbReference type="NCBI Taxonomy" id="9490"/>
    <lineage>
        <taxon>Eukaryota</taxon>
        <taxon>Metazoa</taxon>
        <taxon>Chordata</taxon>
        <taxon>Craniata</taxon>
        <taxon>Vertebrata</taxon>
        <taxon>Euteleostomi</taxon>
        <taxon>Mammalia</taxon>
        <taxon>Eutheria</taxon>
        <taxon>Euarchontoglires</taxon>
        <taxon>Primates</taxon>
        <taxon>Haplorrhini</taxon>
        <taxon>Platyrrhini</taxon>
        <taxon>Cebidae</taxon>
        <taxon>Callitrichinae</taxon>
        <taxon>Saguinus</taxon>
    </lineage>
</organism>
<accession>A0ABQ9TSP0</accession>
<proteinExistence type="predicted"/>
<dbReference type="EMBL" id="JASSZA010000019">
    <property type="protein sequence ID" value="KAK2087797.1"/>
    <property type="molecule type" value="Genomic_DNA"/>
</dbReference>
<keyword evidence="2" id="KW-1185">Reference proteome</keyword>
<dbReference type="Proteomes" id="UP001266305">
    <property type="component" value="Unassembled WGS sequence"/>
</dbReference>
<reference evidence="1 2" key="1">
    <citation type="submission" date="2023-05" db="EMBL/GenBank/DDBJ databases">
        <title>B98-5 Cell Line De Novo Hybrid Assembly: An Optical Mapping Approach.</title>
        <authorList>
            <person name="Kananen K."/>
            <person name="Auerbach J.A."/>
            <person name="Kautto E."/>
            <person name="Blachly J.S."/>
        </authorList>
    </citation>
    <scope>NUCLEOTIDE SEQUENCE [LARGE SCALE GENOMIC DNA]</scope>
    <source>
        <strain evidence="1">B95-8</strain>
        <tissue evidence="1">Cell line</tissue>
    </source>
</reference>